<dbReference type="OrthoDB" id="4117866at2"/>
<gene>
    <name evidence="1" type="ORF">AN221_16395</name>
</gene>
<accession>A0A1E7LTE5</accession>
<dbReference type="Proteomes" id="UP000175971">
    <property type="component" value="Unassembled WGS sequence"/>
</dbReference>
<comment type="caution">
    <text evidence="1">The sequence shown here is derived from an EMBL/GenBank/DDBJ whole genome shotgun (WGS) entry which is preliminary data.</text>
</comment>
<dbReference type="AlphaFoldDB" id="A0A1E7LTE5"/>
<evidence type="ECO:0000313" key="2">
    <source>
        <dbReference type="Proteomes" id="UP000175971"/>
    </source>
</evidence>
<keyword evidence="2" id="KW-1185">Reference proteome</keyword>
<protein>
    <submittedName>
        <fullName evidence="1">Uncharacterized protein</fullName>
    </submittedName>
</protein>
<reference evidence="1 2" key="1">
    <citation type="journal article" date="2016" name="Front. Microbiol.">
        <title>Comparative Genomics Analysis of Streptomyces Species Reveals Their Adaptation to the Marine Environment and Their Diversity at the Genomic Level.</title>
        <authorList>
            <person name="Tian X."/>
            <person name="Zhang Z."/>
            <person name="Yang T."/>
            <person name="Chen M."/>
            <person name="Li J."/>
            <person name="Chen F."/>
            <person name="Yang J."/>
            <person name="Li W."/>
            <person name="Zhang B."/>
            <person name="Zhang Z."/>
            <person name="Wu J."/>
            <person name="Zhang C."/>
            <person name="Long L."/>
            <person name="Xiao J."/>
        </authorList>
    </citation>
    <scope>NUCLEOTIDE SEQUENCE [LARGE SCALE GENOMIC DNA]</scope>
    <source>
        <strain evidence="1 2">SCSIO M10372</strain>
    </source>
</reference>
<evidence type="ECO:0000313" key="1">
    <source>
        <dbReference type="EMBL" id="OEV19408.1"/>
    </source>
</evidence>
<proteinExistence type="predicted"/>
<dbReference type="PATRIC" id="fig|518642.7.peg.4629"/>
<name>A0A1E7LTE5_9ACTN</name>
<sequence length="174" mass="19900">MPAAPQYTPYSIYVLEPHANWVTAENGHIPIEAIAERVYGKPYSSLRGCQRDDEHIGNDSVKLYELTSDEDYLEALGQVDDTELYLGWDSRKGESVVKAGMTELDYWLSIRVADENTPATVEANPPETQDLENAVFEDRFFADRAFSPSLELVLADLIRRGELPRGDYLFRHWW</sequence>
<dbReference type="RefSeq" id="WP_070201592.1">
    <property type="nucleotide sequence ID" value="NZ_LJGZ01000083.1"/>
</dbReference>
<organism evidence="1 2">
    <name type="scientific">Streptomyces nanshensis</name>
    <dbReference type="NCBI Taxonomy" id="518642"/>
    <lineage>
        <taxon>Bacteria</taxon>
        <taxon>Bacillati</taxon>
        <taxon>Actinomycetota</taxon>
        <taxon>Actinomycetes</taxon>
        <taxon>Kitasatosporales</taxon>
        <taxon>Streptomycetaceae</taxon>
        <taxon>Streptomyces</taxon>
    </lineage>
</organism>
<dbReference type="EMBL" id="LJGZ01000083">
    <property type="protein sequence ID" value="OEV19408.1"/>
    <property type="molecule type" value="Genomic_DNA"/>
</dbReference>